<sequence>MEKLGLLLLKANLAIIVFTLFYWLLLRKVTFYRINRVYLLFAIIFTLLFPFIDISFFSPVQLAALPDIIPGVLVEPQTTGTSPWYYVTLIWITGLLAFALRLFFQFYSLYNLHRQSVPAKETGYIRVVKDQISPFSFGPYIYINPQLHSHEQLNIVLLHEQIHVKHKHTLDILLVEILLLINWFNPAAWLMRKAVKENLEYATDSQVLKNGVMPKEYQYHLLNTTCITPAFTVQNSFTIADLKKRIIQMNTEKTSSSRLLSYSVIPVLSGLLLLLNKPVHDFAEDVLGITPETITTTTQENAVKENEPVVETATSQGSGNKKKNTLYTFKPLQVAGEAGNRQVVDVHAPAASSLTANIQNNTKPVSMQTAEVIVTGYASPKKVSTVKVEGVELPVQGAANGKQQPDNQVKVVQGFPIPPKN</sequence>
<protein>
    <submittedName>
        <fullName evidence="4">M56 family metallopeptidase</fullName>
    </submittedName>
</protein>
<feature type="region of interest" description="Disordered" evidence="1">
    <location>
        <begin position="397"/>
        <end position="421"/>
    </location>
</feature>
<reference evidence="5" key="1">
    <citation type="journal article" date="2019" name="Int. J. Syst. Evol. Microbiol.">
        <title>The Global Catalogue of Microorganisms (GCM) 10K type strain sequencing project: providing services to taxonomists for standard genome sequencing and annotation.</title>
        <authorList>
            <consortium name="The Broad Institute Genomics Platform"/>
            <consortium name="The Broad Institute Genome Sequencing Center for Infectious Disease"/>
            <person name="Wu L."/>
            <person name="Ma J."/>
        </authorList>
    </citation>
    <scope>NUCLEOTIDE SEQUENCE [LARGE SCALE GENOMIC DNA]</scope>
    <source>
        <strain evidence="5">KCTC 23299</strain>
    </source>
</reference>
<dbReference type="Proteomes" id="UP001597511">
    <property type="component" value="Unassembled WGS sequence"/>
</dbReference>
<dbReference type="Pfam" id="PF05569">
    <property type="entry name" value="Peptidase_M56"/>
    <property type="match status" value="1"/>
</dbReference>
<keyword evidence="2" id="KW-1133">Transmembrane helix</keyword>
<dbReference type="EMBL" id="JBHUOZ010000001">
    <property type="protein sequence ID" value="MFD2918641.1"/>
    <property type="molecule type" value="Genomic_DNA"/>
</dbReference>
<evidence type="ECO:0000313" key="4">
    <source>
        <dbReference type="EMBL" id="MFD2918641.1"/>
    </source>
</evidence>
<gene>
    <name evidence="4" type="ORF">ACFS6H_02895</name>
</gene>
<keyword evidence="2" id="KW-0472">Membrane</keyword>
<evidence type="ECO:0000313" key="5">
    <source>
        <dbReference type="Proteomes" id="UP001597511"/>
    </source>
</evidence>
<evidence type="ECO:0000256" key="1">
    <source>
        <dbReference type="SAM" id="MobiDB-lite"/>
    </source>
</evidence>
<name>A0ABW6A1C3_9BACT</name>
<keyword evidence="2" id="KW-0812">Transmembrane</keyword>
<evidence type="ECO:0000259" key="3">
    <source>
        <dbReference type="Pfam" id="PF05569"/>
    </source>
</evidence>
<feature type="transmembrane region" description="Helical" evidence="2">
    <location>
        <begin position="172"/>
        <end position="191"/>
    </location>
</feature>
<dbReference type="CDD" id="cd07341">
    <property type="entry name" value="M56_BlaR1_MecR1_like"/>
    <property type="match status" value="1"/>
</dbReference>
<accession>A0ABW6A1C3</accession>
<dbReference type="PANTHER" id="PTHR34978:SF3">
    <property type="entry name" value="SLR0241 PROTEIN"/>
    <property type="match status" value="1"/>
</dbReference>
<feature type="domain" description="Peptidase M56" evidence="3">
    <location>
        <begin position="82"/>
        <end position="247"/>
    </location>
</feature>
<dbReference type="InterPro" id="IPR008756">
    <property type="entry name" value="Peptidase_M56"/>
</dbReference>
<feature type="transmembrane region" description="Helical" evidence="2">
    <location>
        <begin position="6"/>
        <end position="25"/>
    </location>
</feature>
<feature type="transmembrane region" description="Helical" evidence="2">
    <location>
        <begin position="37"/>
        <end position="64"/>
    </location>
</feature>
<dbReference type="InterPro" id="IPR052173">
    <property type="entry name" value="Beta-lactam_resp_regulator"/>
</dbReference>
<dbReference type="RefSeq" id="WP_386095035.1">
    <property type="nucleotide sequence ID" value="NZ_JBHUOZ010000001.1"/>
</dbReference>
<organism evidence="4 5">
    <name type="scientific">Terrimonas rubra</name>
    <dbReference type="NCBI Taxonomy" id="1035890"/>
    <lineage>
        <taxon>Bacteria</taxon>
        <taxon>Pseudomonadati</taxon>
        <taxon>Bacteroidota</taxon>
        <taxon>Chitinophagia</taxon>
        <taxon>Chitinophagales</taxon>
        <taxon>Chitinophagaceae</taxon>
        <taxon>Terrimonas</taxon>
    </lineage>
</organism>
<proteinExistence type="predicted"/>
<keyword evidence="5" id="KW-1185">Reference proteome</keyword>
<feature type="transmembrane region" description="Helical" evidence="2">
    <location>
        <begin position="84"/>
        <end position="104"/>
    </location>
</feature>
<comment type="caution">
    <text evidence="4">The sequence shown here is derived from an EMBL/GenBank/DDBJ whole genome shotgun (WGS) entry which is preliminary data.</text>
</comment>
<dbReference type="PANTHER" id="PTHR34978">
    <property type="entry name" value="POSSIBLE SENSOR-TRANSDUCER PROTEIN BLAR"/>
    <property type="match status" value="1"/>
</dbReference>
<evidence type="ECO:0000256" key="2">
    <source>
        <dbReference type="SAM" id="Phobius"/>
    </source>
</evidence>